<dbReference type="Gene3D" id="2.70.70.10">
    <property type="entry name" value="Glucose Permease (Domain IIA)"/>
    <property type="match status" value="1"/>
</dbReference>
<dbReference type="PANTHER" id="PTHR21666">
    <property type="entry name" value="PEPTIDASE-RELATED"/>
    <property type="match status" value="1"/>
</dbReference>
<dbReference type="PANTHER" id="PTHR21666:SF270">
    <property type="entry name" value="MUREIN HYDROLASE ACTIVATOR ENVC"/>
    <property type="match status" value="1"/>
</dbReference>
<evidence type="ECO:0000313" key="2">
    <source>
        <dbReference type="EMBL" id="CAD2073928.1"/>
    </source>
</evidence>
<dbReference type="InterPro" id="IPR050570">
    <property type="entry name" value="Cell_wall_metabolism_enzyme"/>
</dbReference>
<evidence type="ECO:0000313" key="3">
    <source>
        <dbReference type="Proteomes" id="UP000588186"/>
    </source>
</evidence>
<dbReference type="EMBL" id="CAJEWB010000007">
    <property type="protein sequence ID" value="CAD2073928.1"/>
    <property type="molecule type" value="Genomic_DNA"/>
</dbReference>
<dbReference type="InterPro" id="IPR016047">
    <property type="entry name" value="M23ase_b-sheet_dom"/>
</dbReference>
<dbReference type="Pfam" id="PF01551">
    <property type="entry name" value="Peptidase_M23"/>
    <property type="match status" value="1"/>
</dbReference>
<keyword evidence="3" id="KW-1185">Reference proteome</keyword>
<comment type="caution">
    <text evidence="2">The sequence shown here is derived from an EMBL/GenBank/DDBJ whole genome shotgun (WGS) entry which is preliminary data.</text>
</comment>
<sequence length="286" mass="32834">MKVLPEDFAKLFNKRNFNILYLALTSDYKALMSEEEFVTYANDFKNNSGDFELKFHNSIHYKIDRYCFIDDKGHHMITAVFNQNGEIGGIQFDLHEQFETDNDYTKNKFKFPINDDWFVLWGGTNAFLNYHYPFKNQRYAYDLIQSISGHAHNGLETKISSYFTYGKDVVAPLKGEVVDVYLHQPDNFIGIPNMDQPMGNAVVIKHEHDEYSMVAHLQAGSIIVRVGDIVEQGDLLGQAGNSGASNEPHLHFQVTDGRDLIESKSLRIRFEDYKEDPVQAETVRGV</sequence>
<accession>A0A6V7RAD8</accession>
<evidence type="ECO:0000259" key="1">
    <source>
        <dbReference type="Pfam" id="PF01551"/>
    </source>
</evidence>
<dbReference type="Proteomes" id="UP000588186">
    <property type="component" value="Unassembled WGS sequence"/>
</dbReference>
<organism evidence="2 3">
    <name type="scientific">Phocicoccus pinnipedialis</name>
    <dbReference type="NCBI Taxonomy" id="110845"/>
    <lineage>
        <taxon>Bacteria</taxon>
        <taxon>Bacillati</taxon>
        <taxon>Bacillota</taxon>
        <taxon>Bacilli</taxon>
        <taxon>Bacillales</taxon>
        <taxon>Salinicoccaceae</taxon>
        <taxon>Phocicoccus</taxon>
    </lineage>
</organism>
<dbReference type="SUPFAM" id="SSF51261">
    <property type="entry name" value="Duplicated hybrid motif"/>
    <property type="match status" value="1"/>
</dbReference>
<gene>
    <name evidence="2" type="ORF">JEOPIN946_00769</name>
</gene>
<proteinExistence type="predicted"/>
<dbReference type="GO" id="GO:0004222">
    <property type="term" value="F:metalloendopeptidase activity"/>
    <property type="evidence" value="ECO:0007669"/>
    <property type="project" value="TreeGrafter"/>
</dbReference>
<reference evidence="2 3" key="1">
    <citation type="submission" date="2020-07" db="EMBL/GenBank/DDBJ databases">
        <authorList>
            <person name="Criscuolo A."/>
        </authorList>
    </citation>
    <scope>NUCLEOTIDE SEQUENCE [LARGE SCALE GENOMIC DNA]</scope>
    <source>
        <strain evidence="2">CIP107946</strain>
    </source>
</reference>
<feature type="domain" description="M23ase beta-sheet core" evidence="1">
    <location>
        <begin position="164"/>
        <end position="257"/>
    </location>
</feature>
<dbReference type="InterPro" id="IPR011055">
    <property type="entry name" value="Dup_hybrid_motif"/>
</dbReference>
<dbReference type="CDD" id="cd12797">
    <property type="entry name" value="M23_peptidase"/>
    <property type="match status" value="1"/>
</dbReference>
<name>A0A6V7RAD8_9BACL</name>
<protein>
    <submittedName>
        <fullName evidence="2">Putative peptidase</fullName>
    </submittedName>
</protein>
<dbReference type="RefSeq" id="WP_186077022.1">
    <property type="nucleotide sequence ID" value="NZ_CAJEWB010000007.1"/>
</dbReference>
<dbReference type="AlphaFoldDB" id="A0A6V7RAD8"/>